<accession>A0A553PQZ9</accession>
<sequence length="155" mass="17432">MLFFQVIFAIGFLNGIQCYRGKVCNETDECDQNETCHFIHSLIAICIHDEDWRQILANPDHPANPIRQLPPNESNSLDTLNNILEPLYDDDAEEDIKEEQVVFADDGQGQGQIPTEGVTLENDETALTMDLVEANPDIYQGSFFTGENQTELVAN</sequence>
<feature type="chain" id="PRO_5021806339" description="C3H1-type domain-containing protein" evidence="1">
    <location>
        <begin position="19"/>
        <end position="155"/>
    </location>
</feature>
<dbReference type="Proteomes" id="UP000318571">
    <property type="component" value="Chromosome 6"/>
</dbReference>
<comment type="caution">
    <text evidence="2">The sequence shown here is derived from an EMBL/GenBank/DDBJ whole genome shotgun (WGS) entry which is preliminary data.</text>
</comment>
<evidence type="ECO:0008006" key="4">
    <source>
        <dbReference type="Google" id="ProtNLM"/>
    </source>
</evidence>
<proteinExistence type="predicted"/>
<dbReference type="AlphaFoldDB" id="A0A553PQZ9"/>
<name>A0A553PQZ9_TIGCA</name>
<evidence type="ECO:0000313" key="2">
    <source>
        <dbReference type="EMBL" id="TRY80107.1"/>
    </source>
</evidence>
<reference evidence="2 3" key="1">
    <citation type="journal article" date="2018" name="Nat. Ecol. Evol.">
        <title>Genomic signatures of mitonuclear coevolution across populations of Tigriopus californicus.</title>
        <authorList>
            <person name="Barreto F.S."/>
            <person name="Watson E.T."/>
            <person name="Lima T.G."/>
            <person name="Willett C.S."/>
            <person name="Edmands S."/>
            <person name="Li W."/>
            <person name="Burton R.S."/>
        </authorList>
    </citation>
    <scope>NUCLEOTIDE SEQUENCE [LARGE SCALE GENOMIC DNA]</scope>
    <source>
        <strain evidence="2 3">San Diego</strain>
    </source>
</reference>
<protein>
    <recommendedName>
        <fullName evidence="4">C3H1-type domain-containing protein</fullName>
    </recommendedName>
</protein>
<evidence type="ECO:0000313" key="3">
    <source>
        <dbReference type="Proteomes" id="UP000318571"/>
    </source>
</evidence>
<keyword evidence="1" id="KW-0732">Signal</keyword>
<dbReference type="EMBL" id="VCGU01000002">
    <property type="protein sequence ID" value="TRY80107.1"/>
    <property type="molecule type" value="Genomic_DNA"/>
</dbReference>
<gene>
    <name evidence="2" type="ORF">TCAL_12336</name>
</gene>
<organism evidence="2 3">
    <name type="scientific">Tigriopus californicus</name>
    <name type="common">Marine copepod</name>
    <dbReference type="NCBI Taxonomy" id="6832"/>
    <lineage>
        <taxon>Eukaryota</taxon>
        <taxon>Metazoa</taxon>
        <taxon>Ecdysozoa</taxon>
        <taxon>Arthropoda</taxon>
        <taxon>Crustacea</taxon>
        <taxon>Multicrustacea</taxon>
        <taxon>Hexanauplia</taxon>
        <taxon>Copepoda</taxon>
        <taxon>Harpacticoida</taxon>
        <taxon>Harpacticidae</taxon>
        <taxon>Tigriopus</taxon>
    </lineage>
</organism>
<feature type="signal peptide" evidence="1">
    <location>
        <begin position="1"/>
        <end position="18"/>
    </location>
</feature>
<keyword evidence="3" id="KW-1185">Reference proteome</keyword>
<evidence type="ECO:0000256" key="1">
    <source>
        <dbReference type="SAM" id="SignalP"/>
    </source>
</evidence>